<feature type="region of interest" description="Disordered" evidence="1">
    <location>
        <begin position="155"/>
        <end position="178"/>
    </location>
</feature>
<dbReference type="AlphaFoldDB" id="A0A8J5K4Q4"/>
<accession>A0A8J5K4Q4</accession>
<dbReference type="Proteomes" id="UP000747542">
    <property type="component" value="Unassembled WGS sequence"/>
</dbReference>
<gene>
    <name evidence="2" type="ORF">Hamer_G013631</name>
</gene>
<name>A0A8J5K4Q4_HOMAM</name>
<evidence type="ECO:0000313" key="2">
    <source>
        <dbReference type="EMBL" id="KAG7166618.1"/>
    </source>
</evidence>
<comment type="caution">
    <text evidence="2">The sequence shown here is derived from an EMBL/GenBank/DDBJ whole genome shotgun (WGS) entry which is preliminary data.</text>
</comment>
<reference evidence="2" key="1">
    <citation type="journal article" date="2021" name="Sci. Adv.">
        <title>The American lobster genome reveals insights on longevity, neural, and immune adaptations.</title>
        <authorList>
            <person name="Polinski J.M."/>
            <person name="Zimin A.V."/>
            <person name="Clark K.F."/>
            <person name="Kohn A.B."/>
            <person name="Sadowski N."/>
            <person name="Timp W."/>
            <person name="Ptitsyn A."/>
            <person name="Khanna P."/>
            <person name="Romanova D.Y."/>
            <person name="Williams P."/>
            <person name="Greenwood S.J."/>
            <person name="Moroz L.L."/>
            <person name="Walt D.R."/>
            <person name="Bodnar A.G."/>
        </authorList>
    </citation>
    <scope>NUCLEOTIDE SEQUENCE</scope>
    <source>
        <strain evidence="2">GMGI-L3</strain>
    </source>
</reference>
<evidence type="ECO:0000256" key="1">
    <source>
        <dbReference type="SAM" id="MobiDB-lite"/>
    </source>
</evidence>
<evidence type="ECO:0000313" key="3">
    <source>
        <dbReference type="Proteomes" id="UP000747542"/>
    </source>
</evidence>
<proteinExistence type="predicted"/>
<protein>
    <submittedName>
        <fullName evidence="2">Uncharacterized protein</fullName>
    </submittedName>
</protein>
<dbReference type="EMBL" id="JAHLQT010022272">
    <property type="protein sequence ID" value="KAG7166618.1"/>
    <property type="molecule type" value="Genomic_DNA"/>
</dbReference>
<organism evidence="2 3">
    <name type="scientific">Homarus americanus</name>
    <name type="common">American lobster</name>
    <dbReference type="NCBI Taxonomy" id="6706"/>
    <lineage>
        <taxon>Eukaryota</taxon>
        <taxon>Metazoa</taxon>
        <taxon>Ecdysozoa</taxon>
        <taxon>Arthropoda</taxon>
        <taxon>Crustacea</taxon>
        <taxon>Multicrustacea</taxon>
        <taxon>Malacostraca</taxon>
        <taxon>Eumalacostraca</taxon>
        <taxon>Eucarida</taxon>
        <taxon>Decapoda</taxon>
        <taxon>Pleocyemata</taxon>
        <taxon>Astacidea</taxon>
        <taxon>Nephropoidea</taxon>
        <taxon>Nephropidae</taxon>
        <taxon>Homarus</taxon>
    </lineage>
</organism>
<sequence>MYGDGRARQSGYGAMAGDVRPASQVMVLCMVMEGQPVRLCVPCMVMEASVRLCAMYGDGRPVSQAMGAMYGDERQSKAEQLKNTTCINGVPIEVEVNFFDKAAWGVISHDELQHLKKQEIQELIGDVYVERRIKKQDGKATSALETFLVNKNKKQENEELEKKKRRTKEQDTEETKKQEKIKTMKLLIQKKLPPSSKNLIMNDKKVQPVLGIHNSSTALLCFYLICDVLVGMQHLSVCGTFDYQEDPTPQPKLPNIHKR</sequence>
<keyword evidence="3" id="KW-1185">Reference proteome</keyword>